<name>A0ABQ9HLZ6_9NEOP</name>
<dbReference type="Proteomes" id="UP001159363">
    <property type="component" value="Chromosome X"/>
</dbReference>
<protein>
    <submittedName>
        <fullName evidence="1">Uncharacterized protein</fullName>
    </submittedName>
</protein>
<reference evidence="1 2" key="1">
    <citation type="submission" date="2023-02" db="EMBL/GenBank/DDBJ databases">
        <title>LHISI_Scaffold_Assembly.</title>
        <authorList>
            <person name="Stuart O.P."/>
            <person name="Cleave R."/>
            <person name="Magrath M.J.L."/>
            <person name="Mikheyev A.S."/>
        </authorList>
    </citation>
    <scope>NUCLEOTIDE SEQUENCE [LARGE SCALE GENOMIC DNA]</scope>
    <source>
        <strain evidence="1">Daus_M_001</strain>
        <tissue evidence="1">Leg muscle</tissue>
    </source>
</reference>
<proteinExistence type="predicted"/>
<evidence type="ECO:0000313" key="1">
    <source>
        <dbReference type="EMBL" id="KAJ8885362.1"/>
    </source>
</evidence>
<keyword evidence="2" id="KW-1185">Reference proteome</keyword>
<dbReference type="EMBL" id="JARBHB010000004">
    <property type="protein sequence ID" value="KAJ8885362.1"/>
    <property type="molecule type" value="Genomic_DNA"/>
</dbReference>
<accession>A0ABQ9HLZ6</accession>
<organism evidence="1 2">
    <name type="scientific">Dryococelus australis</name>
    <dbReference type="NCBI Taxonomy" id="614101"/>
    <lineage>
        <taxon>Eukaryota</taxon>
        <taxon>Metazoa</taxon>
        <taxon>Ecdysozoa</taxon>
        <taxon>Arthropoda</taxon>
        <taxon>Hexapoda</taxon>
        <taxon>Insecta</taxon>
        <taxon>Pterygota</taxon>
        <taxon>Neoptera</taxon>
        <taxon>Polyneoptera</taxon>
        <taxon>Phasmatodea</taxon>
        <taxon>Verophasmatodea</taxon>
        <taxon>Anareolatae</taxon>
        <taxon>Phasmatidae</taxon>
        <taxon>Eurycanthinae</taxon>
        <taxon>Dryococelus</taxon>
    </lineage>
</organism>
<gene>
    <name evidence="1" type="ORF">PR048_011559</name>
</gene>
<evidence type="ECO:0000313" key="2">
    <source>
        <dbReference type="Proteomes" id="UP001159363"/>
    </source>
</evidence>
<comment type="caution">
    <text evidence="1">The sequence shown here is derived from an EMBL/GenBank/DDBJ whole genome shotgun (WGS) entry which is preliminary data.</text>
</comment>
<sequence>MTFGELENLVHGNDSSIVPYESGIINYPNIDEPGRDIIICLFIGDKINVAKKNIVDYNLLHSPFIVLSNKEYFQSPMACPNDKLWMENL</sequence>